<evidence type="ECO:0000256" key="6">
    <source>
        <dbReference type="PIRSR" id="PIRSR002419-1"/>
    </source>
</evidence>
<dbReference type="InParanoid" id="A0A1S3H8X0"/>
<evidence type="ECO:0000313" key="9">
    <source>
        <dbReference type="RefSeq" id="XP_013381926.1"/>
    </source>
</evidence>
<dbReference type="Gene3D" id="1.10.1450.10">
    <property type="entry name" value="Tetraspanin"/>
    <property type="match status" value="1"/>
</dbReference>
<evidence type="ECO:0000256" key="4">
    <source>
        <dbReference type="ARBA" id="ARBA00022989"/>
    </source>
</evidence>
<evidence type="ECO:0000256" key="3">
    <source>
        <dbReference type="ARBA" id="ARBA00022692"/>
    </source>
</evidence>
<dbReference type="AlphaFoldDB" id="A0A1S3H8X0"/>
<feature type="transmembrane region" description="Helical" evidence="7">
    <location>
        <begin position="21"/>
        <end position="43"/>
    </location>
</feature>
<dbReference type="PANTHER" id="PTHR19282:SF431">
    <property type="entry name" value="TETRASPANIN 26A, ISOFORM B-RELATED"/>
    <property type="match status" value="1"/>
</dbReference>
<dbReference type="OrthoDB" id="2014092at2759"/>
<keyword evidence="3 7" id="KW-0812">Transmembrane</keyword>
<name>A0A1S3H8X0_LINAN</name>
<dbReference type="PIRSF" id="PIRSF002419">
    <property type="entry name" value="Tetraspanin"/>
    <property type="match status" value="1"/>
</dbReference>
<dbReference type="FunFam" id="1.10.1450.10:FF:000023">
    <property type="entry name" value="Tetraspanin"/>
    <property type="match status" value="1"/>
</dbReference>
<dbReference type="GeneID" id="106152756"/>
<feature type="disulfide bond" evidence="6">
    <location>
        <begin position="156"/>
        <end position="172"/>
    </location>
</feature>
<dbReference type="InterPro" id="IPR000301">
    <property type="entry name" value="Tetraspanin_animals"/>
</dbReference>
<dbReference type="InterPro" id="IPR008952">
    <property type="entry name" value="Tetraspanin_EC2_sf"/>
</dbReference>
<dbReference type="KEGG" id="lak:106152756"/>
<gene>
    <name evidence="9" type="primary">LOC106152756</name>
</gene>
<comment type="subcellular location">
    <subcellularLocation>
        <location evidence="1 7">Membrane</location>
        <topology evidence="1 7">Multi-pass membrane protein</topology>
    </subcellularLocation>
</comment>
<accession>A0A1S3H8X0</accession>
<dbReference type="InterPro" id="IPR018499">
    <property type="entry name" value="Tetraspanin/Peripherin"/>
</dbReference>
<dbReference type="GO" id="GO:0005886">
    <property type="term" value="C:plasma membrane"/>
    <property type="evidence" value="ECO:0007669"/>
    <property type="project" value="TreeGrafter"/>
</dbReference>
<dbReference type="FunCoup" id="A0A1S3H8X0">
    <property type="interactions" value="630"/>
</dbReference>
<keyword evidence="6" id="KW-1015">Disulfide bond</keyword>
<dbReference type="SUPFAM" id="SSF48652">
    <property type="entry name" value="Tetraspanin"/>
    <property type="match status" value="1"/>
</dbReference>
<dbReference type="OMA" id="DPMYGFI"/>
<comment type="similarity">
    <text evidence="2 7">Belongs to the tetraspanin (TM4SF) family.</text>
</comment>
<keyword evidence="8" id="KW-1185">Reference proteome</keyword>
<proteinExistence type="inferred from homology"/>
<dbReference type="PRINTS" id="PR00259">
    <property type="entry name" value="TMFOUR"/>
</dbReference>
<organism evidence="8 9">
    <name type="scientific">Lingula anatina</name>
    <name type="common">Brachiopod</name>
    <name type="synonym">Lingula unguis</name>
    <dbReference type="NCBI Taxonomy" id="7574"/>
    <lineage>
        <taxon>Eukaryota</taxon>
        <taxon>Metazoa</taxon>
        <taxon>Spiralia</taxon>
        <taxon>Lophotrochozoa</taxon>
        <taxon>Brachiopoda</taxon>
        <taxon>Linguliformea</taxon>
        <taxon>Lingulata</taxon>
        <taxon>Lingulida</taxon>
        <taxon>Linguloidea</taxon>
        <taxon>Lingulidae</taxon>
        <taxon>Lingula</taxon>
    </lineage>
</organism>
<evidence type="ECO:0000256" key="1">
    <source>
        <dbReference type="ARBA" id="ARBA00004141"/>
    </source>
</evidence>
<keyword evidence="5 7" id="KW-0472">Membrane</keyword>
<evidence type="ECO:0000256" key="5">
    <source>
        <dbReference type="ARBA" id="ARBA00023136"/>
    </source>
</evidence>
<feature type="transmembrane region" description="Helical" evidence="7">
    <location>
        <begin position="232"/>
        <end position="256"/>
    </location>
</feature>
<keyword evidence="4 7" id="KW-1133">Transmembrane helix</keyword>
<dbReference type="Proteomes" id="UP000085678">
    <property type="component" value="Unplaced"/>
</dbReference>
<dbReference type="STRING" id="7574.A0A1S3H8X0"/>
<dbReference type="RefSeq" id="XP_013381926.1">
    <property type="nucleotide sequence ID" value="XM_013526472.1"/>
</dbReference>
<reference evidence="9" key="1">
    <citation type="submission" date="2025-08" db="UniProtKB">
        <authorList>
            <consortium name="RefSeq"/>
        </authorList>
    </citation>
    <scope>IDENTIFICATION</scope>
    <source>
        <tissue evidence="9">Gonads</tissue>
    </source>
</reference>
<feature type="transmembrane region" description="Helical" evidence="7">
    <location>
        <begin position="63"/>
        <end position="85"/>
    </location>
</feature>
<protein>
    <recommendedName>
        <fullName evidence="7">Tetraspanin</fullName>
    </recommendedName>
</protein>
<evidence type="ECO:0000313" key="8">
    <source>
        <dbReference type="Proteomes" id="UP000085678"/>
    </source>
</evidence>
<evidence type="ECO:0000256" key="2">
    <source>
        <dbReference type="ARBA" id="ARBA00006840"/>
    </source>
</evidence>
<feature type="transmembrane region" description="Helical" evidence="7">
    <location>
        <begin position="92"/>
        <end position="116"/>
    </location>
</feature>
<sequence length="271" mass="30005">MAKRRSKDTSEVSLCIKYLVFGFNVFFWLIGAGVAAIGIWAWSEKDMFNNISKLTGNFILDPALIFMIVGGVIFIIGFLGCVGALRENRTLLLIFCVLLGIIFLAEVVVGVLGFVYKDWLKEQITEQVKKFIINYREDPDLQNLIDWVQESWLLCCGASGPNDWNLNPYFNCSSPSAEECGVPFSCCKGAAGEVIVNKQCGFGVRKNEATMGEKIYTTGCVAAGETWLMTNLIPVAGVAVGVALLQILGICFAQNLRNDIEAQRSKWERTR</sequence>
<evidence type="ECO:0000256" key="7">
    <source>
        <dbReference type="RuleBase" id="RU361218"/>
    </source>
</evidence>
<dbReference type="PANTHER" id="PTHR19282">
    <property type="entry name" value="TETRASPANIN"/>
    <property type="match status" value="1"/>
</dbReference>
<dbReference type="Pfam" id="PF00335">
    <property type="entry name" value="Tetraspanin"/>
    <property type="match status" value="1"/>
</dbReference>